<feature type="compositionally biased region" description="Basic and acidic residues" evidence="1">
    <location>
        <begin position="185"/>
        <end position="195"/>
    </location>
</feature>
<sequence>MHTHEGRDLGIEILGWIINTEPYEFGLSNAAKNCEIVEAWNGGRFTVQNPNIGAWADNLIVSSLTEKVIPSGNSSKSQPKVTANRSDKLTIRRPRPRAAKQPITPLQIDEASHCTLIKSKSSYFLKGLHDFDVHSLCQPQIGEIDCLIENFGQADDEDSDHDDSEDSDFREWQADGFEESDSFSLDEKDDLKADNESLDDIN</sequence>
<comment type="caution">
    <text evidence="2">The sequence shown here is derived from an EMBL/GenBank/DDBJ whole genome shotgun (WGS) entry which is preliminary data.</text>
</comment>
<feature type="region of interest" description="Disordered" evidence="1">
    <location>
        <begin position="70"/>
        <end position="102"/>
    </location>
</feature>
<name>A0A9Q1K8Q8_9CARY</name>
<feature type="region of interest" description="Disordered" evidence="1">
    <location>
        <begin position="153"/>
        <end position="202"/>
    </location>
</feature>
<evidence type="ECO:0000256" key="1">
    <source>
        <dbReference type="SAM" id="MobiDB-lite"/>
    </source>
</evidence>
<proteinExistence type="predicted"/>
<evidence type="ECO:0000313" key="3">
    <source>
        <dbReference type="Proteomes" id="UP001153076"/>
    </source>
</evidence>
<accession>A0A9Q1K8Q8</accession>
<feature type="compositionally biased region" description="Polar residues" evidence="1">
    <location>
        <begin position="70"/>
        <end position="84"/>
    </location>
</feature>
<keyword evidence="3" id="KW-1185">Reference proteome</keyword>
<dbReference type="EMBL" id="JAKOGI010000236">
    <property type="protein sequence ID" value="KAJ8438950.1"/>
    <property type="molecule type" value="Genomic_DNA"/>
</dbReference>
<reference evidence="2" key="1">
    <citation type="submission" date="2022-04" db="EMBL/GenBank/DDBJ databases">
        <title>Carnegiea gigantea Genome sequencing and assembly v2.</title>
        <authorList>
            <person name="Copetti D."/>
            <person name="Sanderson M.J."/>
            <person name="Burquez A."/>
            <person name="Wojciechowski M.F."/>
        </authorList>
    </citation>
    <scope>NUCLEOTIDE SEQUENCE</scope>
    <source>
        <strain evidence="2">SGP5-SGP5p</strain>
        <tissue evidence="2">Aerial part</tissue>
    </source>
</reference>
<protein>
    <submittedName>
        <fullName evidence="2">Uncharacterized protein</fullName>
    </submittedName>
</protein>
<evidence type="ECO:0000313" key="2">
    <source>
        <dbReference type="EMBL" id="KAJ8438950.1"/>
    </source>
</evidence>
<feature type="compositionally biased region" description="Acidic residues" evidence="1">
    <location>
        <begin position="154"/>
        <end position="166"/>
    </location>
</feature>
<gene>
    <name evidence="2" type="ORF">Cgig2_012845</name>
</gene>
<dbReference type="Proteomes" id="UP001153076">
    <property type="component" value="Unassembled WGS sequence"/>
</dbReference>
<dbReference type="AlphaFoldDB" id="A0A9Q1K8Q8"/>
<organism evidence="2 3">
    <name type="scientific">Carnegiea gigantea</name>
    <dbReference type="NCBI Taxonomy" id="171969"/>
    <lineage>
        <taxon>Eukaryota</taxon>
        <taxon>Viridiplantae</taxon>
        <taxon>Streptophyta</taxon>
        <taxon>Embryophyta</taxon>
        <taxon>Tracheophyta</taxon>
        <taxon>Spermatophyta</taxon>
        <taxon>Magnoliopsida</taxon>
        <taxon>eudicotyledons</taxon>
        <taxon>Gunneridae</taxon>
        <taxon>Pentapetalae</taxon>
        <taxon>Caryophyllales</taxon>
        <taxon>Cactineae</taxon>
        <taxon>Cactaceae</taxon>
        <taxon>Cactoideae</taxon>
        <taxon>Echinocereeae</taxon>
        <taxon>Carnegiea</taxon>
    </lineage>
</organism>